<accession>A0AAV1P2I2</accession>
<protein>
    <submittedName>
        <fullName evidence="1">Uncharacterized protein</fullName>
    </submittedName>
</protein>
<comment type="caution">
    <text evidence="1">The sequence shown here is derived from an EMBL/GenBank/DDBJ whole genome shotgun (WGS) entry which is preliminary data.</text>
</comment>
<gene>
    <name evidence="1" type="ORF">FSCOSCO3_A010327</name>
</gene>
<dbReference type="Proteomes" id="UP001314229">
    <property type="component" value="Unassembled WGS sequence"/>
</dbReference>
<evidence type="ECO:0000313" key="1">
    <source>
        <dbReference type="EMBL" id="CAK6966066.1"/>
    </source>
</evidence>
<organism evidence="1 2">
    <name type="scientific">Scomber scombrus</name>
    <name type="common">Atlantic mackerel</name>
    <name type="synonym">Scomber vernalis</name>
    <dbReference type="NCBI Taxonomy" id="13677"/>
    <lineage>
        <taxon>Eukaryota</taxon>
        <taxon>Metazoa</taxon>
        <taxon>Chordata</taxon>
        <taxon>Craniata</taxon>
        <taxon>Vertebrata</taxon>
        <taxon>Euteleostomi</taxon>
        <taxon>Actinopterygii</taxon>
        <taxon>Neopterygii</taxon>
        <taxon>Teleostei</taxon>
        <taxon>Neoteleostei</taxon>
        <taxon>Acanthomorphata</taxon>
        <taxon>Pelagiaria</taxon>
        <taxon>Scombriformes</taxon>
        <taxon>Scombridae</taxon>
        <taxon>Scomber</taxon>
    </lineage>
</organism>
<reference evidence="1 2" key="1">
    <citation type="submission" date="2024-01" db="EMBL/GenBank/DDBJ databases">
        <authorList>
            <person name="Alioto T."/>
            <person name="Alioto T."/>
            <person name="Gomez Garrido J."/>
        </authorList>
    </citation>
    <scope>NUCLEOTIDE SEQUENCE [LARGE SCALE GENOMIC DNA]</scope>
</reference>
<name>A0AAV1P2I2_SCOSC</name>
<keyword evidence="2" id="KW-1185">Reference proteome</keyword>
<dbReference type="EMBL" id="CAWUFR010000090">
    <property type="protein sequence ID" value="CAK6966066.1"/>
    <property type="molecule type" value="Genomic_DNA"/>
</dbReference>
<dbReference type="AlphaFoldDB" id="A0AAV1P2I2"/>
<sequence length="75" mass="8165">MTSEINDDEMGLFIQGVVLAPYISLMLEETETGAARKSLMVDKGHSSAQSMHTDDILTAASPQAAFHMQRLHSSD</sequence>
<proteinExistence type="predicted"/>
<evidence type="ECO:0000313" key="2">
    <source>
        <dbReference type="Proteomes" id="UP001314229"/>
    </source>
</evidence>